<comment type="subcellular location">
    <subcellularLocation>
        <location evidence="1">Nucleus</location>
    </subcellularLocation>
</comment>
<dbReference type="EMBL" id="JAUJYO010000014">
    <property type="protein sequence ID" value="KAK1298307.1"/>
    <property type="molecule type" value="Genomic_DNA"/>
</dbReference>
<organism evidence="5 6">
    <name type="scientific">Acorus calamus</name>
    <name type="common">Sweet flag</name>
    <dbReference type="NCBI Taxonomy" id="4465"/>
    <lineage>
        <taxon>Eukaryota</taxon>
        <taxon>Viridiplantae</taxon>
        <taxon>Streptophyta</taxon>
        <taxon>Embryophyta</taxon>
        <taxon>Tracheophyta</taxon>
        <taxon>Spermatophyta</taxon>
        <taxon>Magnoliopsida</taxon>
        <taxon>Liliopsida</taxon>
        <taxon>Acoraceae</taxon>
        <taxon>Acorus</taxon>
    </lineage>
</organism>
<keyword evidence="3" id="KW-0813">Transport</keyword>
<evidence type="ECO:0000256" key="3">
    <source>
        <dbReference type="ARBA" id="ARBA00022448"/>
    </source>
</evidence>
<dbReference type="PANTHER" id="PTHR31344:SF0">
    <property type="entry name" value="NUCLEAR PORE COMPLEX PROTEIN NUP205"/>
    <property type="match status" value="1"/>
</dbReference>
<evidence type="ECO:0008006" key="7">
    <source>
        <dbReference type="Google" id="ProtNLM"/>
    </source>
</evidence>
<evidence type="ECO:0000313" key="5">
    <source>
        <dbReference type="EMBL" id="KAK1298307.1"/>
    </source>
</evidence>
<keyword evidence="4" id="KW-0539">Nucleus</keyword>
<comment type="caution">
    <text evidence="5">The sequence shown here is derived from an EMBL/GenBank/DDBJ whole genome shotgun (WGS) entry which is preliminary data.</text>
</comment>
<reference evidence="5" key="2">
    <citation type="submission" date="2023-06" db="EMBL/GenBank/DDBJ databases">
        <authorList>
            <person name="Ma L."/>
            <person name="Liu K.-W."/>
            <person name="Li Z."/>
            <person name="Hsiao Y.-Y."/>
            <person name="Qi Y."/>
            <person name="Fu T."/>
            <person name="Tang G."/>
            <person name="Zhang D."/>
            <person name="Sun W.-H."/>
            <person name="Liu D.-K."/>
            <person name="Li Y."/>
            <person name="Chen G.-Z."/>
            <person name="Liu X.-D."/>
            <person name="Liao X.-Y."/>
            <person name="Jiang Y.-T."/>
            <person name="Yu X."/>
            <person name="Hao Y."/>
            <person name="Huang J."/>
            <person name="Zhao X.-W."/>
            <person name="Ke S."/>
            <person name="Chen Y.-Y."/>
            <person name="Wu W.-L."/>
            <person name="Hsu J.-L."/>
            <person name="Lin Y.-F."/>
            <person name="Huang M.-D."/>
            <person name="Li C.-Y."/>
            <person name="Huang L."/>
            <person name="Wang Z.-W."/>
            <person name="Zhao X."/>
            <person name="Zhong W.-Y."/>
            <person name="Peng D.-H."/>
            <person name="Ahmad S."/>
            <person name="Lan S."/>
            <person name="Zhang J.-S."/>
            <person name="Tsai W.-C."/>
            <person name="Van De Peer Y."/>
            <person name="Liu Z.-J."/>
        </authorList>
    </citation>
    <scope>NUCLEOTIDE SEQUENCE</scope>
    <source>
        <strain evidence="5">CP</strain>
        <tissue evidence="5">Leaves</tissue>
    </source>
</reference>
<accession>A0AAV9DBI5</accession>
<dbReference type="InterPro" id="IPR021827">
    <property type="entry name" value="Nup186/Nup192/Nup205"/>
</dbReference>
<evidence type="ECO:0000256" key="4">
    <source>
        <dbReference type="ARBA" id="ARBA00023242"/>
    </source>
</evidence>
<keyword evidence="6" id="KW-1185">Reference proteome</keyword>
<gene>
    <name evidence="5" type="ORF">QJS10_CPB14g01048</name>
</gene>
<sequence length="1411" mass="159180">MECLQNVKPSTLAPKASDRAQVQSKEALKLSDDLNLNEINCVSLLVSANQEWGLSEREPLEIYRLTAGLWYSERRDAIASLFSLLQAVVLDQRLEADLLVEIQGHLEDLFNSGLRQRLITLIKELNRDEPAGLGGPTAERYVLDYKGALVEREAVVCRERVGLGHCLVLSSLIVRMITVVAAAAANGVMMATAAAVLGGGGDWCCDGDYGGGPKDVKDVFSILKDCVVEAISNEPTLKLQVMAIGNDINEEGFLDVIRLGWTVHLMLIQDQNTAREALAGAASGDLAYISSCLELICSNNVFQFLLDRILQTAAYQVKQMKDKAMSALSPYLTASSDQFGDNDSNLQQSLQTKTQSFVSLLQLVSEIYQREPELLSGNEVLWTFVNFAGEDHTNIQTLVAFLRMLGTLACSEEGASKVYELLQGKTFHTIGWKTLFDCLTIYEQKFKQALQSTGTMLLDFQEGDAKVLVAYLAVLQKVMENGNHMERKKWFPDIEPLFKLLSYENVPPYLKGAMRNAIASFIHVSPMFKDTIWSFLEQYDLPVVVGPNSMQQLSTQVYDMQFELNEIEARTEKYPSTISFLNLVNALITEERDVSDGGRRFVGIFRFVYDHVFGPFPQRAYADPCEKWQLVIACLQHFKMILSMYDVKDEDIKIVVDQSQTQTVSQAVPFEMQLPVLELLKDFMSGKTVFRNIMGILSSGVNAIIYDRTTQTYGQLLEKAVNLSLDIIILVLERDLYVADFWRPLYQLLYELCCDLLTGGPMIDLLSTRKYRFFCQHLDTIGIAPLPKRNNNQVLRISSLHQRAWLLKLLALELHVSDMGVSSHREACSSILTELFNSRFNEFSGLNVLEIYPKADLHVGNKSKVEEILRNSETSEKGGVYYYSERGDRLIDLASFRDRLWQMLNVLNPVGSSINPDIQMGDLREPIQQILRWGWKYNKNLEEEVAQLHMLTAGPRLLRVLDASLTASASPDCSLKMATMLSQVALTCMAKLQDERFLCPGGINSDNVTYLDVILGRQLPNGACHSILLKLLMAIQRNESSEFLRRRVDGDVDREHAELAQANLSMISKEAQSVLDLLTKDALQGNEAGKAVSLHVLDTLISIDQERYFLNLLQSRGFVSSCLKDISSFSYQDGRYSLDSLQRESFRRNDSKAARDLYTEFDKHQLVTPVLRLVFGLTSLVDSSDLLEVKNKIVREVIDFVKGHQSLFDQILREDVFQADDLTLEQISFVVSILTKVWPYEENDNFGFVQELFAKMCALFPLEDDSSGLSKALQSLEVSDGSSDYLETSRRLQPTLSLLVDLLNSVAMTLVKAAEDKSLFLNKIQDINELSRQEVDEIINMFVRQDCVSSFDNIRKRLVILIFFMRIVWVVDADKMLCGKLLPALERFELLNEIALSEKILSPQFYMIRLG</sequence>
<dbReference type="Pfam" id="PF11894">
    <property type="entry name" value="Nup192"/>
    <property type="match status" value="1"/>
</dbReference>
<dbReference type="GO" id="GO:0005643">
    <property type="term" value="C:nuclear pore"/>
    <property type="evidence" value="ECO:0007669"/>
    <property type="project" value="InterPro"/>
</dbReference>
<protein>
    <recommendedName>
        <fullName evidence="7">Nuclear pore complex protein NUP205</fullName>
    </recommendedName>
</protein>
<proteinExistence type="inferred from homology"/>
<name>A0AAV9DBI5_ACOCL</name>
<reference evidence="5" key="1">
    <citation type="journal article" date="2023" name="Nat. Commun.">
        <title>Diploid and tetraploid genomes of Acorus and the evolution of monocots.</title>
        <authorList>
            <person name="Ma L."/>
            <person name="Liu K.W."/>
            <person name="Li Z."/>
            <person name="Hsiao Y.Y."/>
            <person name="Qi Y."/>
            <person name="Fu T."/>
            <person name="Tang G.D."/>
            <person name="Zhang D."/>
            <person name="Sun W.H."/>
            <person name="Liu D.K."/>
            <person name="Li Y."/>
            <person name="Chen G.Z."/>
            <person name="Liu X.D."/>
            <person name="Liao X.Y."/>
            <person name="Jiang Y.T."/>
            <person name="Yu X."/>
            <person name="Hao Y."/>
            <person name="Huang J."/>
            <person name="Zhao X.W."/>
            <person name="Ke S."/>
            <person name="Chen Y.Y."/>
            <person name="Wu W.L."/>
            <person name="Hsu J.L."/>
            <person name="Lin Y.F."/>
            <person name="Huang M.D."/>
            <person name="Li C.Y."/>
            <person name="Huang L."/>
            <person name="Wang Z.W."/>
            <person name="Zhao X."/>
            <person name="Zhong W.Y."/>
            <person name="Peng D.H."/>
            <person name="Ahmad S."/>
            <person name="Lan S."/>
            <person name="Zhang J.S."/>
            <person name="Tsai W.C."/>
            <person name="Van de Peer Y."/>
            <person name="Liu Z.J."/>
        </authorList>
    </citation>
    <scope>NUCLEOTIDE SEQUENCE</scope>
    <source>
        <strain evidence="5">CP</strain>
    </source>
</reference>
<evidence type="ECO:0000256" key="1">
    <source>
        <dbReference type="ARBA" id="ARBA00004123"/>
    </source>
</evidence>
<dbReference type="Proteomes" id="UP001180020">
    <property type="component" value="Unassembled WGS sequence"/>
</dbReference>
<comment type="similarity">
    <text evidence="2">Belongs to the NUP186/NUP192/NUP205 family.</text>
</comment>
<evidence type="ECO:0000313" key="6">
    <source>
        <dbReference type="Proteomes" id="UP001180020"/>
    </source>
</evidence>
<evidence type="ECO:0000256" key="2">
    <source>
        <dbReference type="ARBA" id="ARBA00005892"/>
    </source>
</evidence>
<dbReference type="PANTHER" id="PTHR31344">
    <property type="entry name" value="NUCLEAR PORE COMPLEX PROTEIN NUP205"/>
    <property type="match status" value="1"/>
</dbReference>